<dbReference type="PANTHER" id="PTHR39662:SF1">
    <property type="entry name" value="DUF354 DOMAIN-CONTAINING PROTEIN"/>
    <property type="match status" value="1"/>
</dbReference>
<evidence type="ECO:0000313" key="1">
    <source>
        <dbReference type="EMBL" id="MBB5283248.1"/>
    </source>
</evidence>
<organism evidence="1 2">
    <name type="scientific">Rhabdobacter roseus</name>
    <dbReference type="NCBI Taxonomy" id="1655419"/>
    <lineage>
        <taxon>Bacteria</taxon>
        <taxon>Pseudomonadati</taxon>
        <taxon>Bacteroidota</taxon>
        <taxon>Cytophagia</taxon>
        <taxon>Cytophagales</taxon>
        <taxon>Cytophagaceae</taxon>
        <taxon>Rhabdobacter</taxon>
    </lineage>
</organism>
<accession>A0A840TT96</accession>
<dbReference type="PIRSF" id="PIRSF005357">
    <property type="entry name" value="UCP005357"/>
    <property type="match status" value="1"/>
</dbReference>
<dbReference type="Gene3D" id="3.40.50.2000">
    <property type="entry name" value="Glycogen Phosphorylase B"/>
    <property type="match status" value="1"/>
</dbReference>
<protein>
    <recommendedName>
        <fullName evidence="3">DUF354 domain-containing protein</fullName>
    </recommendedName>
</protein>
<dbReference type="SUPFAM" id="SSF53756">
    <property type="entry name" value="UDP-Glycosyltransferase/glycogen phosphorylase"/>
    <property type="match status" value="1"/>
</dbReference>
<dbReference type="AlphaFoldDB" id="A0A840TT96"/>
<dbReference type="EMBL" id="JACHGF010000002">
    <property type="protein sequence ID" value="MBB5283248.1"/>
    <property type="molecule type" value="Genomic_DNA"/>
</dbReference>
<sequence>MNFLFELSHPKHYYQFKEVINRLKSLGHTVRVIARDKDVLLKILADEGVDYTIYGRHGKSILAKFTAVPNLMLSYSKIVMRFRPDWIVSKASPYAALVRYVHKAKTCITPDSEVVNLTNRFVAPNSDKIITPRSFTIHFGQKHHFINGFFEDCYLHPSLFRPDEEVFNQLTIKKGEVYFILRFIAWNANHDLNRYGFSDQEKISLIDLLSRYGKVFISSEGALPTSLEAYRIKIPASAMHSALHYASLYIGDSQTMATEAALLGTPSVRYNSFVGPNDMSNFIVMENQFGLLKNCASYKEVQDYVSSLLTQANPKQEWLDKREVYYKNVGDINQQILTHLLHPETSAEPF</sequence>
<name>A0A840TT96_9BACT</name>
<dbReference type="InterPro" id="IPR007152">
    <property type="entry name" value="DUF354"/>
</dbReference>
<dbReference type="RefSeq" id="WP_184172479.1">
    <property type="nucleotide sequence ID" value="NZ_JACHGF010000002.1"/>
</dbReference>
<evidence type="ECO:0008006" key="3">
    <source>
        <dbReference type="Google" id="ProtNLM"/>
    </source>
</evidence>
<reference evidence="1 2" key="1">
    <citation type="submission" date="2020-08" db="EMBL/GenBank/DDBJ databases">
        <title>Genomic Encyclopedia of Type Strains, Phase IV (KMG-IV): sequencing the most valuable type-strain genomes for metagenomic binning, comparative biology and taxonomic classification.</title>
        <authorList>
            <person name="Goeker M."/>
        </authorList>
    </citation>
    <scope>NUCLEOTIDE SEQUENCE [LARGE SCALE GENOMIC DNA]</scope>
    <source>
        <strain evidence="1 2">DSM 105074</strain>
    </source>
</reference>
<keyword evidence="2" id="KW-1185">Reference proteome</keyword>
<proteinExistence type="predicted"/>
<gene>
    <name evidence="1" type="ORF">HNQ92_001374</name>
</gene>
<dbReference type="PANTHER" id="PTHR39662">
    <property type="entry name" value="DUF354 DOMAIN-CONTAINING PROTEIN-RELATED"/>
    <property type="match status" value="1"/>
</dbReference>
<evidence type="ECO:0000313" key="2">
    <source>
        <dbReference type="Proteomes" id="UP000557307"/>
    </source>
</evidence>
<comment type="caution">
    <text evidence="1">The sequence shown here is derived from an EMBL/GenBank/DDBJ whole genome shotgun (WGS) entry which is preliminary data.</text>
</comment>
<dbReference type="Pfam" id="PF04007">
    <property type="entry name" value="DUF354"/>
    <property type="match status" value="1"/>
</dbReference>
<dbReference type="Proteomes" id="UP000557307">
    <property type="component" value="Unassembled WGS sequence"/>
</dbReference>